<feature type="repeat" description="PPR" evidence="3">
    <location>
        <begin position="113"/>
        <end position="147"/>
    </location>
</feature>
<keyword evidence="1" id="KW-0677">Repeat</keyword>
<dbReference type="Gramene" id="Zm00001eb300450_T001">
    <property type="protein sequence ID" value="Zm00001eb300450_P001"/>
    <property type="gene ID" value="Zm00001eb300450"/>
</dbReference>
<dbReference type="PROSITE" id="PS51375">
    <property type="entry name" value="PPR"/>
    <property type="match status" value="1"/>
</dbReference>
<dbReference type="GO" id="GO:0009451">
    <property type="term" value="P:RNA modification"/>
    <property type="evidence" value="ECO:0007669"/>
    <property type="project" value="InterPro"/>
</dbReference>
<organism evidence="4 5">
    <name type="scientific">Zea mays</name>
    <name type="common">Maize</name>
    <dbReference type="NCBI Taxonomy" id="4577"/>
    <lineage>
        <taxon>Eukaryota</taxon>
        <taxon>Viridiplantae</taxon>
        <taxon>Streptophyta</taxon>
        <taxon>Embryophyta</taxon>
        <taxon>Tracheophyta</taxon>
        <taxon>Spermatophyta</taxon>
        <taxon>Magnoliopsida</taxon>
        <taxon>Liliopsida</taxon>
        <taxon>Poales</taxon>
        <taxon>Poaceae</taxon>
        <taxon>PACMAD clade</taxon>
        <taxon>Panicoideae</taxon>
        <taxon>Andropogonodae</taxon>
        <taxon>Andropogoneae</taxon>
        <taxon>Tripsacinae</taxon>
        <taxon>Zea</taxon>
    </lineage>
</organism>
<name>A0A804Q4S3_MAIZE</name>
<dbReference type="Gene3D" id="1.25.40.10">
    <property type="entry name" value="Tetratricopeptide repeat domain"/>
    <property type="match status" value="2"/>
</dbReference>
<dbReference type="AlphaFoldDB" id="A0A804Q4S3"/>
<evidence type="ECO:0000256" key="2">
    <source>
        <dbReference type="ARBA" id="ARBA00022946"/>
    </source>
</evidence>
<dbReference type="Pfam" id="PF01535">
    <property type="entry name" value="PPR"/>
    <property type="match status" value="2"/>
</dbReference>
<dbReference type="PANTHER" id="PTHR47926">
    <property type="entry name" value="PENTATRICOPEPTIDE REPEAT-CONTAINING PROTEIN"/>
    <property type="match status" value="1"/>
</dbReference>
<evidence type="ECO:0000313" key="5">
    <source>
        <dbReference type="Proteomes" id="UP000007305"/>
    </source>
</evidence>
<dbReference type="InterPro" id="IPR046960">
    <property type="entry name" value="PPR_At4g14850-like_plant"/>
</dbReference>
<reference evidence="5" key="1">
    <citation type="submission" date="2015-12" db="EMBL/GenBank/DDBJ databases">
        <title>Update maize B73 reference genome by single molecule sequencing technologies.</title>
        <authorList>
            <consortium name="Maize Genome Sequencing Project"/>
            <person name="Ware D."/>
        </authorList>
    </citation>
    <scope>NUCLEOTIDE SEQUENCE [LARGE SCALE GENOMIC DNA]</scope>
    <source>
        <strain evidence="5">cv. B73</strain>
    </source>
</reference>
<dbReference type="Proteomes" id="UP000007305">
    <property type="component" value="Chromosome 7"/>
</dbReference>
<reference evidence="4" key="3">
    <citation type="submission" date="2021-05" db="UniProtKB">
        <authorList>
            <consortium name="EnsemblPlants"/>
        </authorList>
    </citation>
    <scope>IDENTIFICATION</scope>
    <source>
        <strain evidence="4">cv. B73</strain>
    </source>
</reference>
<evidence type="ECO:0000313" key="4">
    <source>
        <dbReference type="EnsemblPlants" id="Zm00001eb300450_P001"/>
    </source>
</evidence>
<sequence length="155" mass="17426">MFENMVEQTIVTWKTIIAGYNQNGLDGMALNFFSRTLSASSMEPDAFTVVSVLSAYTNLRMLKIGKQMHSYILRTGMSCRSQIMNALISTYTKSRSIKTARRIMDQAVVADLNVISFTALLEGYAKLGDTKQARELFDVMNNRDVIAWTPMIVGY</sequence>
<dbReference type="PANTHER" id="PTHR47926:SF511">
    <property type="entry name" value="PENTATRICOPEPTIDE REPEAT-CONTAINING PROTEIN"/>
    <property type="match status" value="1"/>
</dbReference>
<evidence type="ECO:0000256" key="1">
    <source>
        <dbReference type="ARBA" id="ARBA00022737"/>
    </source>
</evidence>
<reference evidence="4" key="2">
    <citation type="submission" date="2019-07" db="EMBL/GenBank/DDBJ databases">
        <authorList>
            <person name="Seetharam A."/>
            <person name="Woodhouse M."/>
            <person name="Cannon E."/>
        </authorList>
    </citation>
    <scope>NUCLEOTIDE SEQUENCE [LARGE SCALE GENOMIC DNA]</scope>
    <source>
        <strain evidence="4">cv. B73</strain>
    </source>
</reference>
<dbReference type="InterPro" id="IPR011990">
    <property type="entry name" value="TPR-like_helical_dom_sf"/>
</dbReference>
<keyword evidence="2" id="KW-0809">Transit peptide</keyword>
<proteinExistence type="predicted"/>
<dbReference type="NCBIfam" id="TIGR00756">
    <property type="entry name" value="PPR"/>
    <property type="match status" value="1"/>
</dbReference>
<evidence type="ECO:0008006" key="6">
    <source>
        <dbReference type="Google" id="ProtNLM"/>
    </source>
</evidence>
<dbReference type="InterPro" id="IPR002885">
    <property type="entry name" value="PPR_rpt"/>
</dbReference>
<evidence type="ECO:0000256" key="3">
    <source>
        <dbReference type="PROSITE-ProRule" id="PRU00708"/>
    </source>
</evidence>
<dbReference type="EnsemblPlants" id="Zm00001eb300450_T001">
    <property type="protein sequence ID" value="Zm00001eb300450_P001"/>
    <property type="gene ID" value="Zm00001eb300450"/>
</dbReference>
<dbReference type="GO" id="GO:0003723">
    <property type="term" value="F:RNA binding"/>
    <property type="evidence" value="ECO:0007669"/>
    <property type="project" value="InterPro"/>
</dbReference>
<accession>A0A804Q4S3</accession>
<keyword evidence="5" id="KW-1185">Reference proteome</keyword>
<dbReference type="InParanoid" id="A0A804Q4S3"/>
<protein>
    <recommendedName>
        <fullName evidence="6">Pentatricopeptide repeat-containing protein</fullName>
    </recommendedName>
</protein>